<evidence type="ECO:0000313" key="5">
    <source>
        <dbReference type="EMBL" id="KAG7663723.1"/>
    </source>
</evidence>
<dbReference type="PANTHER" id="PTHR12901">
    <property type="entry name" value="SPERM PROTEIN HOMOLOG"/>
    <property type="match status" value="1"/>
</dbReference>
<proteinExistence type="inferred from homology"/>
<dbReference type="InterPro" id="IPR044996">
    <property type="entry name" value="COQ10-like"/>
</dbReference>
<comment type="caution">
    <text evidence="5">The sequence shown here is derived from an EMBL/GenBank/DDBJ whole genome shotgun (WGS) entry which is preliminary data.</text>
</comment>
<keyword evidence="6" id="KW-1185">Reference proteome</keyword>
<dbReference type="CDD" id="cd07813">
    <property type="entry name" value="COQ10p_like"/>
    <property type="match status" value="1"/>
</dbReference>
<dbReference type="OrthoDB" id="292693at2759"/>
<gene>
    <name evidence="5" type="ORF">J8A68_002732</name>
</gene>
<dbReference type="GO" id="GO:0045333">
    <property type="term" value="P:cellular respiration"/>
    <property type="evidence" value="ECO:0007669"/>
    <property type="project" value="InterPro"/>
</dbReference>
<dbReference type="AlphaFoldDB" id="A0A8J5UIK8"/>
<dbReference type="GeneID" id="73469533"/>
<dbReference type="PANTHER" id="PTHR12901:SF10">
    <property type="entry name" value="COENZYME Q-BINDING PROTEIN COQ10, MITOCHONDRIAL"/>
    <property type="match status" value="1"/>
</dbReference>
<dbReference type="EMBL" id="JAGSYN010000120">
    <property type="protein sequence ID" value="KAG7663723.1"/>
    <property type="molecule type" value="Genomic_DNA"/>
</dbReference>
<accession>A0A8J5UIK8</accession>
<dbReference type="InterPro" id="IPR005031">
    <property type="entry name" value="COQ10_START"/>
</dbReference>
<protein>
    <submittedName>
        <fullName evidence="5">Coq10</fullName>
    </submittedName>
</protein>
<comment type="subunit">
    <text evidence="2">Interacts with coenzyme Q.</text>
</comment>
<reference evidence="5 6" key="1">
    <citation type="journal article" date="2021" name="DNA Res.">
        <title>Genome analysis of Candida subhashii reveals its hybrid nature and dual mitochondrial genome conformations.</title>
        <authorList>
            <person name="Mixao V."/>
            <person name="Hegedusova E."/>
            <person name="Saus E."/>
            <person name="Pryszcz L.P."/>
            <person name="Cillingova A."/>
            <person name="Nosek J."/>
            <person name="Gabaldon T."/>
        </authorList>
    </citation>
    <scope>NUCLEOTIDE SEQUENCE [LARGE SCALE GENOMIC DNA]</scope>
    <source>
        <strain evidence="5 6">CBS 10753</strain>
    </source>
</reference>
<dbReference type="RefSeq" id="XP_049263955.1">
    <property type="nucleotide sequence ID" value="XM_049406513.1"/>
</dbReference>
<dbReference type="GO" id="GO:0005739">
    <property type="term" value="C:mitochondrion"/>
    <property type="evidence" value="ECO:0007669"/>
    <property type="project" value="TreeGrafter"/>
</dbReference>
<dbReference type="Pfam" id="PF03364">
    <property type="entry name" value="Polyketide_cyc"/>
    <property type="match status" value="1"/>
</dbReference>
<name>A0A8J5UIK8_9ASCO</name>
<evidence type="ECO:0000256" key="2">
    <source>
        <dbReference type="ARBA" id="ARBA00011814"/>
    </source>
</evidence>
<dbReference type="GO" id="GO:0048039">
    <property type="term" value="F:ubiquinone binding"/>
    <property type="evidence" value="ECO:0007669"/>
    <property type="project" value="InterPro"/>
</dbReference>
<evidence type="ECO:0000256" key="3">
    <source>
        <dbReference type="ARBA" id="ARBA00024947"/>
    </source>
</evidence>
<comment type="similarity">
    <text evidence="1">Belongs to the COQ10 family.</text>
</comment>
<evidence type="ECO:0000259" key="4">
    <source>
        <dbReference type="Pfam" id="PF03364"/>
    </source>
</evidence>
<dbReference type="Proteomes" id="UP000694255">
    <property type="component" value="Unassembled WGS sequence"/>
</dbReference>
<evidence type="ECO:0000256" key="1">
    <source>
        <dbReference type="ARBA" id="ARBA00006885"/>
    </source>
</evidence>
<organism evidence="5 6">
    <name type="scientific">[Candida] subhashii</name>
    <dbReference type="NCBI Taxonomy" id="561895"/>
    <lineage>
        <taxon>Eukaryota</taxon>
        <taxon>Fungi</taxon>
        <taxon>Dikarya</taxon>
        <taxon>Ascomycota</taxon>
        <taxon>Saccharomycotina</taxon>
        <taxon>Pichiomycetes</taxon>
        <taxon>Debaryomycetaceae</taxon>
        <taxon>Spathaspora</taxon>
    </lineage>
</organism>
<feature type="domain" description="Coenzyme Q-binding protein COQ10 START" evidence="4">
    <location>
        <begin position="43"/>
        <end position="168"/>
    </location>
</feature>
<evidence type="ECO:0000313" key="6">
    <source>
        <dbReference type="Proteomes" id="UP000694255"/>
    </source>
</evidence>
<sequence>MLATIRPSLLSRATTRGLYVPTRSFFGSSKPQEYQLSKILNGTPNQLYNIVSEVSQYQQFVPFVEESYISQRCTKNTPTRAGLQVGWKDITERFECVLTCHENKSVHSKSIQLDLFEDLETKWVFNHIGNNKCKVDFTLTYKFKNPIYDRISFMFAPQVSEIMIKAFEKRLIQIKTQEAKEKYSLKKEEAQTESAV</sequence>
<comment type="function">
    <text evidence="3">Required for the function of coenzyme Q in the respiratory chain. May serve as a chaperone or may be involved in the transport of Q6 from its site of synthesis to the catalytic sites of the respiratory complexes.</text>
</comment>